<evidence type="ECO:0000256" key="5">
    <source>
        <dbReference type="ARBA" id="ARBA00022968"/>
    </source>
</evidence>
<dbReference type="InterPro" id="IPR023734">
    <property type="entry name" value="TagU"/>
</dbReference>
<evidence type="ECO:0000256" key="6">
    <source>
        <dbReference type="ARBA" id="ARBA00022989"/>
    </source>
</evidence>
<dbReference type="NCBIfam" id="TIGR00350">
    <property type="entry name" value="lytR_cpsA_psr"/>
    <property type="match status" value="1"/>
</dbReference>
<evidence type="ECO:0000256" key="8">
    <source>
        <dbReference type="ARBA" id="ARBA00023316"/>
    </source>
</evidence>
<feature type="topological domain" description="Extracellular" evidence="9">
    <location>
        <begin position="43"/>
        <end position="323"/>
    </location>
</feature>
<keyword evidence="8 9" id="KW-0961">Cell wall biogenesis/degradation</keyword>
<dbReference type="eggNOG" id="COG1316">
    <property type="taxonomic scope" value="Bacteria"/>
</dbReference>
<feature type="topological domain" description="Cytoplasmic" evidence="9">
    <location>
        <begin position="1"/>
        <end position="21"/>
    </location>
</feature>
<dbReference type="InterPro" id="IPR004474">
    <property type="entry name" value="LytR_CpsA_psr"/>
</dbReference>
<keyword evidence="2 9" id="KW-1003">Cell membrane</keyword>
<dbReference type="GO" id="GO:0070726">
    <property type="term" value="P:cell wall assembly"/>
    <property type="evidence" value="ECO:0007669"/>
    <property type="project" value="UniProtKB-UniRule"/>
</dbReference>
<dbReference type="PANTHER" id="PTHR33392">
    <property type="entry name" value="POLYISOPRENYL-TEICHOIC ACID--PEPTIDOGLYCAN TEICHOIC ACID TRANSFERASE TAGU"/>
    <property type="match status" value="1"/>
</dbReference>
<feature type="domain" description="Cell envelope-related transcriptional attenuator" evidence="10">
    <location>
        <begin position="94"/>
        <end position="236"/>
    </location>
</feature>
<evidence type="ECO:0000313" key="11">
    <source>
        <dbReference type="EMBL" id="ABO68605.1"/>
    </source>
</evidence>
<comment type="subcellular location">
    <subcellularLocation>
        <location evidence="9">Cell membrane</location>
        <topology evidence="9">Single-pass type II membrane protein</topology>
    </subcellularLocation>
</comment>
<evidence type="ECO:0000256" key="9">
    <source>
        <dbReference type="HAMAP-Rule" id="MF_01140"/>
    </source>
</evidence>
<evidence type="ECO:0000256" key="3">
    <source>
        <dbReference type="ARBA" id="ARBA00022679"/>
    </source>
</evidence>
<comment type="pathway">
    <text evidence="9">Cell wall biogenesis.</text>
</comment>
<keyword evidence="7 9" id="KW-0472">Membrane</keyword>
<name>A4ITF1_GEOTN</name>
<evidence type="ECO:0000256" key="2">
    <source>
        <dbReference type="ARBA" id="ARBA00022475"/>
    </source>
</evidence>
<keyword evidence="3 9" id="KW-0808">Transferase</keyword>
<dbReference type="GO" id="GO:0005886">
    <property type="term" value="C:plasma membrane"/>
    <property type="evidence" value="ECO:0007669"/>
    <property type="project" value="UniProtKB-SubCell"/>
</dbReference>
<dbReference type="Pfam" id="PF03816">
    <property type="entry name" value="LytR_cpsA_psr"/>
    <property type="match status" value="1"/>
</dbReference>
<evidence type="ECO:0000256" key="7">
    <source>
        <dbReference type="ARBA" id="ARBA00023136"/>
    </source>
</evidence>
<evidence type="ECO:0000313" key="12">
    <source>
        <dbReference type="Proteomes" id="UP000001578"/>
    </source>
</evidence>
<dbReference type="GO" id="GO:0016780">
    <property type="term" value="F:phosphotransferase activity, for other substituted phosphate groups"/>
    <property type="evidence" value="ECO:0007669"/>
    <property type="project" value="UniProtKB-UniRule"/>
</dbReference>
<organism evidence="11 12">
    <name type="scientific">Geobacillus thermodenitrificans (strain NG80-2)</name>
    <dbReference type="NCBI Taxonomy" id="420246"/>
    <lineage>
        <taxon>Bacteria</taxon>
        <taxon>Bacillati</taxon>
        <taxon>Bacillota</taxon>
        <taxon>Bacilli</taxon>
        <taxon>Bacillales</taxon>
        <taxon>Anoxybacillaceae</taxon>
        <taxon>Geobacillus</taxon>
    </lineage>
</organism>
<evidence type="ECO:0000256" key="1">
    <source>
        <dbReference type="ARBA" id="ARBA00006068"/>
    </source>
</evidence>
<sequence length="323" mass="36992">MMDFTIERRLNMRAKRRKKRKWLRWVGIIVALLIIGSGVFAYSVYHNLKQTANEMHEKVNWKSEKRQEEVSFERKTPISILLMGVDERKGDKGRADTLIVLTVNPNKQSIEMVSVPRDTRTEIIGKGMQDKINHSYAFGGVEMTMATVEHFLDIPIDYYIKVNMESFRDIVDAVGGVTVNNPFAFTYEGTHFPKGEITLNGEEALKYSRMRYDDPRGDFGRQDRQKQIIQAIIEKGASFSSLTNYSDVLAAIGKNIKTNLTFEDMKEIQANYKDARKQIKQLHITGQGTKINGIYYLLVPDSERTAISNELKEHLELSATASR</sequence>
<gene>
    <name evidence="9" type="primary">tagU</name>
    <name evidence="11" type="ordered locus">GTNG_3266</name>
</gene>
<proteinExistence type="inferred from homology"/>
<keyword evidence="5 9" id="KW-0735">Signal-anchor</keyword>
<dbReference type="InterPro" id="IPR050922">
    <property type="entry name" value="LytR/CpsA/Psr_CW_biosynth"/>
</dbReference>
<dbReference type="EMBL" id="CP000557">
    <property type="protein sequence ID" value="ABO68605.1"/>
    <property type="molecule type" value="Genomic_DNA"/>
</dbReference>
<dbReference type="DNASU" id="4968189"/>
<dbReference type="Gene3D" id="3.40.630.190">
    <property type="entry name" value="LCP protein"/>
    <property type="match status" value="1"/>
</dbReference>
<evidence type="ECO:0000259" key="10">
    <source>
        <dbReference type="Pfam" id="PF03816"/>
    </source>
</evidence>
<dbReference type="HAMAP" id="MF_01140">
    <property type="entry name" value="TagU_transferase"/>
    <property type="match status" value="1"/>
</dbReference>
<dbReference type="KEGG" id="gtn:GTNG_3266"/>
<comment type="similarity">
    <text evidence="1 9">Belongs to the LytR/CpsA/Psr (LCP) family.</text>
</comment>
<dbReference type="HOGENOM" id="CLU_016455_2_2_9"/>
<accession>A4ITF1</accession>
<evidence type="ECO:0000256" key="4">
    <source>
        <dbReference type="ARBA" id="ARBA00022692"/>
    </source>
</evidence>
<reference evidence="11 12" key="1">
    <citation type="journal article" date="2007" name="Proc. Natl. Acad. Sci. U.S.A.">
        <title>Genome and proteome of long-chain alkane degrading Geobacillus thermodenitrificans NG80-2 isolated from a deep-subsurface oil reservoir.</title>
        <authorList>
            <person name="Feng L."/>
            <person name="Wang W."/>
            <person name="Cheng J."/>
            <person name="Ren Y."/>
            <person name="Zhao G."/>
            <person name="Gao C."/>
            <person name="Tang Y."/>
            <person name="Liu X."/>
            <person name="Han W."/>
            <person name="Peng X."/>
            <person name="Liu R."/>
            <person name="Wang L."/>
        </authorList>
    </citation>
    <scope>NUCLEOTIDE SEQUENCE [LARGE SCALE GENOMIC DNA]</scope>
    <source>
        <strain evidence="11 12">NG80-2</strain>
    </source>
</reference>
<keyword evidence="6 9" id="KW-1133">Transmembrane helix</keyword>
<protein>
    <recommendedName>
        <fullName evidence="9">Polyisoprenyl-teichoic acid--peptidoglycan teichoic acid transferase TagU</fullName>
        <ecNumber evidence="9">2.7.8.-</ecNumber>
    </recommendedName>
</protein>
<dbReference type="AlphaFoldDB" id="A4ITF1"/>
<dbReference type="NCBIfam" id="NF006897">
    <property type="entry name" value="PRK09379.1"/>
    <property type="match status" value="1"/>
</dbReference>
<dbReference type="EC" id="2.7.8.-" evidence="9"/>
<comment type="function">
    <text evidence="9">May catalyze the final step in cell wall teichoic acid biosynthesis, the transfer of the anionic cell wall polymers (APs) from their lipid-linked precursor to the cell wall peptidoglycan (PG).</text>
</comment>
<dbReference type="Proteomes" id="UP000001578">
    <property type="component" value="Chromosome"/>
</dbReference>
<keyword evidence="4 9" id="KW-0812">Transmembrane</keyword>
<dbReference type="PANTHER" id="PTHR33392:SF6">
    <property type="entry name" value="POLYISOPRENYL-TEICHOIC ACID--PEPTIDOGLYCAN TEICHOIC ACID TRANSFERASE TAGU"/>
    <property type="match status" value="1"/>
</dbReference>